<dbReference type="InterPro" id="IPR057207">
    <property type="entry name" value="FBXL15_LRR"/>
</dbReference>
<dbReference type="InterPro" id="IPR001611">
    <property type="entry name" value="Leu-rich_rpt"/>
</dbReference>
<dbReference type="Pfam" id="PF13516">
    <property type="entry name" value="LRR_6"/>
    <property type="match status" value="1"/>
</dbReference>
<proteinExistence type="predicted"/>
<keyword evidence="3" id="KW-1185">Reference proteome</keyword>
<dbReference type="EMBL" id="JASCZI010003168">
    <property type="protein sequence ID" value="MED6116683.1"/>
    <property type="molecule type" value="Genomic_DNA"/>
</dbReference>
<dbReference type="Pfam" id="PF25372">
    <property type="entry name" value="DUF7885"/>
    <property type="match status" value="1"/>
</dbReference>
<dbReference type="SUPFAM" id="SSF52047">
    <property type="entry name" value="RNI-like"/>
    <property type="match status" value="1"/>
</dbReference>
<name>A0ABU6QYM6_9FABA</name>
<protein>
    <recommendedName>
        <fullName evidence="1">F-box/LRR-repeat protein 15-like leucin rich repeat domain-containing protein</fullName>
    </recommendedName>
</protein>
<dbReference type="InterPro" id="IPR032675">
    <property type="entry name" value="LRR_dom_sf"/>
</dbReference>
<gene>
    <name evidence="2" type="ORF">PIB30_117872</name>
</gene>
<dbReference type="InterPro" id="IPR006553">
    <property type="entry name" value="Leu-rich_rpt_Cys-con_subtyp"/>
</dbReference>
<organism evidence="2 3">
    <name type="scientific">Stylosanthes scabra</name>
    <dbReference type="NCBI Taxonomy" id="79078"/>
    <lineage>
        <taxon>Eukaryota</taxon>
        <taxon>Viridiplantae</taxon>
        <taxon>Streptophyta</taxon>
        <taxon>Embryophyta</taxon>
        <taxon>Tracheophyta</taxon>
        <taxon>Spermatophyta</taxon>
        <taxon>Magnoliopsida</taxon>
        <taxon>eudicotyledons</taxon>
        <taxon>Gunneridae</taxon>
        <taxon>Pentapetalae</taxon>
        <taxon>rosids</taxon>
        <taxon>fabids</taxon>
        <taxon>Fabales</taxon>
        <taxon>Fabaceae</taxon>
        <taxon>Papilionoideae</taxon>
        <taxon>50 kb inversion clade</taxon>
        <taxon>dalbergioids sensu lato</taxon>
        <taxon>Dalbergieae</taxon>
        <taxon>Pterocarpus clade</taxon>
        <taxon>Stylosanthes</taxon>
    </lineage>
</organism>
<comment type="caution">
    <text evidence="2">The sequence shown here is derived from an EMBL/GenBank/DDBJ whole genome shotgun (WGS) entry which is preliminary data.</text>
</comment>
<evidence type="ECO:0000259" key="1">
    <source>
        <dbReference type="Pfam" id="PF25372"/>
    </source>
</evidence>
<reference evidence="2 3" key="1">
    <citation type="journal article" date="2023" name="Plants (Basel)">
        <title>Bridging the Gap: Combining Genomics and Transcriptomics Approaches to Understand Stylosanthes scabra, an Orphan Legume from the Brazilian Caatinga.</title>
        <authorList>
            <person name="Ferreira-Neto J.R.C."/>
            <person name="da Silva M.D."/>
            <person name="Binneck E."/>
            <person name="de Melo N.F."/>
            <person name="da Silva R.H."/>
            <person name="de Melo A.L.T.M."/>
            <person name="Pandolfi V."/>
            <person name="Bustamante F.O."/>
            <person name="Brasileiro-Vidal A.C."/>
            <person name="Benko-Iseppon A.M."/>
        </authorList>
    </citation>
    <scope>NUCLEOTIDE SEQUENCE [LARGE SCALE GENOMIC DNA]</scope>
    <source>
        <tissue evidence="2">Leaves</tissue>
    </source>
</reference>
<accession>A0ABU6QYM6</accession>
<dbReference type="Gene3D" id="3.80.10.10">
    <property type="entry name" value="Ribonuclease Inhibitor"/>
    <property type="match status" value="2"/>
</dbReference>
<dbReference type="Proteomes" id="UP001341840">
    <property type="component" value="Unassembled WGS sequence"/>
</dbReference>
<evidence type="ECO:0000313" key="2">
    <source>
        <dbReference type="EMBL" id="MED6116683.1"/>
    </source>
</evidence>
<dbReference type="PANTHER" id="PTHR13318">
    <property type="entry name" value="PARTNER OF PAIRED, ISOFORM B-RELATED"/>
    <property type="match status" value="1"/>
</dbReference>
<evidence type="ECO:0000313" key="3">
    <source>
        <dbReference type="Proteomes" id="UP001341840"/>
    </source>
</evidence>
<dbReference type="SMART" id="SM00367">
    <property type="entry name" value="LRR_CC"/>
    <property type="match status" value="3"/>
</dbReference>
<dbReference type="PANTHER" id="PTHR13318:SF95">
    <property type="entry name" value="F-BOX PROTEIN YLR352W"/>
    <property type="match status" value="1"/>
</dbReference>
<sequence length="235" mass="27321">MRNCPLITEIRMESTCVGKHKLQEDCLVVNSHVKFLYLASNSCLNDESVKMIASVCPNLEIIDFSCCKRVSVGAVEVLLRCCKIQRMDLAGYRRELSQFQFRVNFQVPTLFLLNLSWCRISDQDLSLISKNCYNLKELNLDYCHEITDNGVKQVVKNCNQLRMLSLYSCEEVSCDVVAWMVFERPSLRKIIPPKFYNSGIASEKDFFWGRGCLLCLSEKEKHKWKEESSFLERRL</sequence>
<feature type="domain" description="F-box/LRR-repeat protein 15-like leucin rich repeat" evidence="1">
    <location>
        <begin position="109"/>
        <end position="188"/>
    </location>
</feature>